<keyword evidence="2" id="KW-0269">Exonuclease</keyword>
<reference evidence="2" key="2">
    <citation type="submission" date="2020-09" db="EMBL/GenBank/DDBJ databases">
        <authorList>
            <person name="Sun Q."/>
            <person name="Ohkuma M."/>
        </authorList>
    </citation>
    <scope>NUCLEOTIDE SEQUENCE</scope>
    <source>
        <strain evidence="2">JCM 14719</strain>
    </source>
</reference>
<proteinExistence type="predicted"/>
<dbReference type="PANTHER" id="PTHR30337">
    <property type="entry name" value="COMPONENT OF ATP-DEPENDENT DSDNA EXONUCLEASE"/>
    <property type="match status" value="1"/>
</dbReference>
<evidence type="ECO:0000313" key="2">
    <source>
        <dbReference type="EMBL" id="GGK02595.1"/>
    </source>
</evidence>
<dbReference type="Gene3D" id="3.60.21.10">
    <property type="match status" value="1"/>
</dbReference>
<dbReference type="Proteomes" id="UP000637720">
    <property type="component" value="Unassembled WGS sequence"/>
</dbReference>
<dbReference type="InterPro" id="IPR029052">
    <property type="entry name" value="Metallo-depent_PP-like"/>
</dbReference>
<dbReference type="Pfam" id="PF00149">
    <property type="entry name" value="Metallophos"/>
    <property type="match status" value="1"/>
</dbReference>
<protein>
    <submittedName>
        <fullName evidence="2">Exonuclease SbcD</fullName>
    </submittedName>
</protein>
<organism evidence="2 3">
    <name type="scientific">Calditerricola satsumensis</name>
    <dbReference type="NCBI Taxonomy" id="373054"/>
    <lineage>
        <taxon>Bacteria</taxon>
        <taxon>Bacillati</taxon>
        <taxon>Bacillota</taxon>
        <taxon>Bacilli</taxon>
        <taxon>Bacillales</taxon>
        <taxon>Bacillaceae</taxon>
        <taxon>Calditerricola</taxon>
    </lineage>
</organism>
<dbReference type="AlphaFoldDB" id="A0A8J3FD19"/>
<sequence length="330" mass="36281">MKLLFVTDTHIRGTTPRNRRDNFPETLKAKLAEVMEIAAAHRVDAILHGGDVFDRPDLAPAVVRSFAAVLRDAPAPIYAVAGNHDVYGHNPETVGRTMLGLLDAFGTVRLLHPGEPVRLDVGGITVQLTGQPFHYDIDRRDAALDYRPPLPRNADVTVHLAHGMVTDKPLPGGVPYTLLDTLWGPDAPDVLLTGHYHAGFGARKREGKWIVNPGALSRVNNQLAEVRRMPQVAVLTLGAGIDVELIPLSCARPGEEVLDRHYVEQAAYREEKLNRFVQQVREAADFQTLELAQILDRLAGLTQVPDAVREEALRRLAAAQERLAKGEHAP</sequence>
<name>A0A8J3FD19_9BACI</name>
<keyword evidence="2" id="KW-0378">Hydrolase</keyword>
<evidence type="ECO:0000259" key="1">
    <source>
        <dbReference type="Pfam" id="PF00149"/>
    </source>
</evidence>
<evidence type="ECO:0000313" key="3">
    <source>
        <dbReference type="Proteomes" id="UP000637720"/>
    </source>
</evidence>
<keyword evidence="2" id="KW-0540">Nuclease</keyword>
<accession>A0A8J3FD19</accession>
<dbReference type="PANTHER" id="PTHR30337:SF0">
    <property type="entry name" value="NUCLEASE SBCCD SUBUNIT D"/>
    <property type="match status" value="1"/>
</dbReference>
<dbReference type="InterPro" id="IPR050535">
    <property type="entry name" value="DNA_Repair-Maintenance_Comp"/>
</dbReference>
<dbReference type="SUPFAM" id="SSF56300">
    <property type="entry name" value="Metallo-dependent phosphatases"/>
    <property type="match status" value="1"/>
</dbReference>
<dbReference type="RefSeq" id="WP_188817512.1">
    <property type="nucleotide sequence ID" value="NZ_BMOF01000032.1"/>
</dbReference>
<feature type="domain" description="Calcineurin-like phosphoesterase" evidence="1">
    <location>
        <begin position="1"/>
        <end position="198"/>
    </location>
</feature>
<reference evidence="2" key="1">
    <citation type="journal article" date="2014" name="Int. J. Syst. Evol. Microbiol.">
        <title>Complete genome sequence of Corynebacterium casei LMG S-19264T (=DSM 44701T), isolated from a smear-ripened cheese.</title>
        <authorList>
            <consortium name="US DOE Joint Genome Institute (JGI-PGF)"/>
            <person name="Walter F."/>
            <person name="Albersmeier A."/>
            <person name="Kalinowski J."/>
            <person name="Ruckert C."/>
        </authorList>
    </citation>
    <scope>NUCLEOTIDE SEQUENCE</scope>
    <source>
        <strain evidence="2">JCM 14719</strain>
    </source>
</reference>
<comment type="caution">
    <text evidence="2">The sequence shown here is derived from an EMBL/GenBank/DDBJ whole genome shotgun (WGS) entry which is preliminary data.</text>
</comment>
<dbReference type="InterPro" id="IPR004843">
    <property type="entry name" value="Calcineurin-like_PHP"/>
</dbReference>
<keyword evidence="3" id="KW-1185">Reference proteome</keyword>
<dbReference type="EMBL" id="BMOF01000032">
    <property type="protein sequence ID" value="GGK02595.1"/>
    <property type="molecule type" value="Genomic_DNA"/>
</dbReference>
<gene>
    <name evidence="2" type="ORF">GCM10007043_15860</name>
</gene>
<dbReference type="GO" id="GO:0004527">
    <property type="term" value="F:exonuclease activity"/>
    <property type="evidence" value="ECO:0007669"/>
    <property type="project" value="UniProtKB-KW"/>
</dbReference>